<accession>A0A5M9R380</accession>
<keyword evidence="1" id="KW-0238">DNA-binding</keyword>
<evidence type="ECO:0000256" key="1">
    <source>
        <dbReference type="ARBA" id="ARBA00023125"/>
    </source>
</evidence>
<dbReference type="GO" id="GO:0000160">
    <property type="term" value="P:phosphorelay signal transduction system"/>
    <property type="evidence" value="ECO:0007669"/>
    <property type="project" value="InterPro"/>
</dbReference>
<dbReference type="NCBIfam" id="NF007935">
    <property type="entry name" value="PRK10651.1"/>
    <property type="match status" value="1"/>
</dbReference>
<evidence type="ECO:0000313" key="6">
    <source>
        <dbReference type="Proteomes" id="UP000322181"/>
    </source>
</evidence>
<name>A0A5M9R380_9GAMM</name>
<dbReference type="InterPro" id="IPR039420">
    <property type="entry name" value="WalR-like"/>
</dbReference>
<keyword evidence="2" id="KW-0597">Phosphoprotein</keyword>
<dbReference type="InterPro" id="IPR016032">
    <property type="entry name" value="Sig_transdc_resp-reg_C-effctor"/>
</dbReference>
<dbReference type="SMART" id="SM00421">
    <property type="entry name" value="HTH_LUXR"/>
    <property type="match status" value="1"/>
</dbReference>
<dbReference type="OrthoDB" id="9796655at2"/>
<dbReference type="Pfam" id="PF00072">
    <property type="entry name" value="Response_reg"/>
    <property type="match status" value="1"/>
</dbReference>
<gene>
    <name evidence="5" type="primary">narL</name>
    <name evidence="5" type="ORF">F4V73_10465</name>
</gene>
<dbReference type="RefSeq" id="WP_082970703.1">
    <property type="nucleotide sequence ID" value="NZ_BAAAFS010000002.1"/>
</dbReference>
<dbReference type="PROSITE" id="PS00622">
    <property type="entry name" value="HTH_LUXR_1"/>
    <property type="match status" value="1"/>
</dbReference>
<evidence type="ECO:0000259" key="3">
    <source>
        <dbReference type="PROSITE" id="PS50043"/>
    </source>
</evidence>
<dbReference type="PRINTS" id="PR00038">
    <property type="entry name" value="HTHLUXR"/>
</dbReference>
<dbReference type="PANTHER" id="PTHR43214">
    <property type="entry name" value="TWO-COMPONENT RESPONSE REGULATOR"/>
    <property type="match status" value="1"/>
</dbReference>
<dbReference type="EMBL" id="VXKB01000002">
    <property type="protein sequence ID" value="KAA8715394.1"/>
    <property type="molecule type" value="Genomic_DNA"/>
</dbReference>
<dbReference type="GO" id="GO:0003677">
    <property type="term" value="F:DNA binding"/>
    <property type="evidence" value="ECO:0007669"/>
    <property type="project" value="UniProtKB-KW"/>
</dbReference>
<feature type="domain" description="Response regulatory" evidence="4">
    <location>
        <begin position="30"/>
        <end position="146"/>
    </location>
</feature>
<dbReference type="SMART" id="SM00448">
    <property type="entry name" value="REC"/>
    <property type="match status" value="1"/>
</dbReference>
<protein>
    <submittedName>
        <fullName evidence="5">Two-component system response regulator NarL</fullName>
    </submittedName>
</protein>
<dbReference type="InterPro" id="IPR000792">
    <property type="entry name" value="Tscrpt_reg_LuxR_C"/>
</dbReference>
<comment type="caution">
    <text evidence="5">The sequence shown here is derived from an EMBL/GenBank/DDBJ whole genome shotgun (WGS) entry which is preliminary data.</text>
</comment>
<evidence type="ECO:0000259" key="4">
    <source>
        <dbReference type="PROSITE" id="PS50110"/>
    </source>
</evidence>
<sequence>MNNNAAARLSAGEIILSDPDEPGDVSSPATILLIDDHPMLRNGVKQLISLEPSLKVAGEAGNGRDGIALAETLDPDLILLDLNMPDMNGFETLDILRQKSLSGRIVVFSVSNYREDLITALRRGADGYLLKDMEPEELLVALRQAAAGKMVVSPALTEVLAGALREVRSEGEPDINSLTPRERDILRLIAQGQPNKMIARKLDITESTVKVHVKNLMKKMKVKSRVEAAVWVLQQNK</sequence>
<dbReference type="SUPFAM" id="SSF46894">
    <property type="entry name" value="C-terminal effector domain of the bipartite response regulators"/>
    <property type="match status" value="1"/>
</dbReference>
<organism evidence="5 6">
    <name type="scientific">Morganella psychrotolerans</name>
    <dbReference type="NCBI Taxonomy" id="368603"/>
    <lineage>
        <taxon>Bacteria</taxon>
        <taxon>Pseudomonadati</taxon>
        <taxon>Pseudomonadota</taxon>
        <taxon>Gammaproteobacteria</taxon>
        <taxon>Enterobacterales</taxon>
        <taxon>Morganellaceae</taxon>
        <taxon>Morganella</taxon>
    </lineage>
</organism>
<dbReference type="PANTHER" id="PTHR43214:SF38">
    <property type="entry name" value="NITRATE_NITRITE RESPONSE REGULATOR PROTEIN NARL"/>
    <property type="match status" value="1"/>
</dbReference>
<evidence type="ECO:0000313" key="5">
    <source>
        <dbReference type="EMBL" id="KAA8715394.1"/>
    </source>
</evidence>
<reference evidence="5 6" key="1">
    <citation type="submission" date="2019-09" db="EMBL/GenBank/DDBJ databases">
        <title>Draft genome sequence of various Type strains from the CCUG.</title>
        <authorList>
            <person name="Pineiro-Iglesias B."/>
            <person name="Tunovic T."/>
            <person name="Unosson C."/>
            <person name="Inganas E."/>
            <person name="Ohlen M."/>
            <person name="Cardew S."/>
            <person name="Jensie-Markopoulos S."/>
            <person name="Salva-Serra F."/>
            <person name="Jaen-Luchoro D."/>
            <person name="Karlsson R."/>
            <person name="Svensson-Stadler L."/>
            <person name="Chun J."/>
            <person name="Moore E."/>
        </authorList>
    </citation>
    <scope>NUCLEOTIDE SEQUENCE [LARGE SCALE GENOMIC DNA]</scope>
    <source>
        <strain evidence="5 6">CCUG 53682T</strain>
    </source>
</reference>
<dbReference type="GO" id="GO:0006355">
    <property type="term" value="P:regulation of DNA-templated transcription"/>
    <property type="evidence" value="ECO:0007669"/>
    <property type="project" value="InterPro"/>
</dbReference>
<dbReference type="AlphaFoldDB" id="A0A5M9R380"/>
<dbReference type="PROSITE" id="PS50110">
    <property type="entry name" value="RESPONSE_REGULATORY"/>
    <property type="match status" value="1"/>
</dbReference>
<dbReference type="PROSITE" id="PS50043">
    <property type="entry name" value="HTH_LUXR_2"/>
    <property type="match status" value="1"/>
</dbReference>
<dbReference type="Pfam" id="PF00196">
    <property type="entry name" value="GerE"/>
    <property type="match status" value="1"/>
</dbReference>
<dbReference type="SUPFAM" id="SSF52172">
    <property type="entry name" value="CheY-like"/>
    <property type="match status" value="1"/>
</dbReference>
<dbReference type="InterPro" id="IPR001789">
    <property type="entry name" value="Sig_transdc_resp-reg_receiver"/>
</dbReference>
<feature type="domain" description="HTH luxR-type" evidence="3">
    <location>
        <begin position="171"/>
        <end position="236"/>
    </location>
</feature>
<dbReference type="InterPro" id="IPR011006">
    <property type="entry name" value="CheY-like_superfamily"/>
</dbReference>
<evidence type="ECO:0000256" key="2">
    <source>
        <dbReference type="PROSITE-ProRule" id="PRU00169"/>
    </source>
</evidence>
<dbReference type="Gene3D" id="3.40.50.2300">
    <property type="match status" value="1"/>
</dbReference>
<feature type="modified residue" description="4-aspartylphosphate" evidence="2">
    <location>
        <position position="81"/>
    </location>
</feature>
<proteinExistence type="predicted"/>
<dbReference type="Proteomes" id="UP000322181">
    <property type="component" value="Unassembled WGS sequence"/>
</dbReference>
<dbReference type="CDD" id="cd06170">
    <property type="entry name" value="LuxR_C_like"/>
    <property type="match status" value="1"/>
</dbReference>